<dbReference type="RefSeq" id="WP_095660184.1">
    <property type="nucleotide sequence ID" value="NZ_CP019688.1"/>
</dbReference>
<dbReference type="PANTHER" id="PTHR34301:SF8">
    <property type="entry name" value="ATPASE DOMAIN-CONTAINING PROTEIN"/>
    <property type="match status" value="1"/>
</dbReference>
<gene>
    <name evidence="2" type="ORF">CGLAU_07755</name>
</gene>
<dbReference type="PANTHER" id="PTHR34301">
    <property type="entry name" value="DNA-BINDING PROTEIN-RELATED"/>
    <property type="match status" value="1"/>
</dbReference>
<dbReference type="OrthoDB" id="2020141at2"/>
<dbReference type="EMBL" id="CP019688">
    <property type="protein sequence ID" value="AQQ15506.1"/>
    <property type="molecule type" value="Genomic_DNA"/>
</dbReference>
<dbReference type="Pfam" id="PF13191">
    <property type="entry name" value="AAA_16"/>
    <property type="match status" value="1"/>
</dbReference>
<evidence type="ECO:0000259" key="1">
    <source>
        <dbReference type="Pfam" id="PF13191"/>
    </source>
</evidence>
<dbReference type="Proteomes" id="UP000217209">
    <property type="component" value="Chromosome"/>
</dbReference>
<reference evidence="2 3" key="1">
    <citation type="submission" date="2016-12" db="EMBL/GenBank/DDBJ databases">
        <authorList>
            <person name="Song W.-J."/>
            <person name="Kurnit D.M."/>
        </authorList>
    </citation>
    <scope>NUCLEOTIDE SEQUENCE [LARGE SCALE GENOMIC DNA]</scope>
    <source>
        <strain evidence="2 3">DSM 30827</strain>
    </source>
</reference>
<dbReference type="SUPFAM" id="SSF52540">
    <property type="entry name" value="P-loop containing nucleoside triphosphate hydrolases"/>
    <property type="match status" value="1"/>
</dbReference>
<dbReference type="Gene3D" id="3.40.50.300">
    <property type="entry name" value="P-loop containing nucleotide triphosphate hydrolases"/>
    <property type="match status" value="1"/>
</dbReference>
<dbReference type="InterPro" id="IPR027417">
    <property type="entry name" value="P-loop_NTPase"/>
</dbReference>
<protein>
    <recommendedName>
        <fullName evidence="1">Orc1-like AAA ATPase domain-containing protein</fullName>
    </recommendedName>
</protein>
<evidence type="ECO:0000313" key="2">
    <source>
        <dbReference type="EMBL" id="AQQ15506.1"/>
    </source>
</evidence>
<evidence type="ECO:0000313" key="3">
    <source>
        <dbReference type="Proteomes" id="UP000217209"/>
    </source>
</evidence>
<feature type="domain" description="Orc1-like AAA ATPase" evidence="1">
    <location>
        <begin position="16"/>
        <end position="161"/>
    </location>
</feature>
<name>A0A1Q2HXB5_9CORY</name>
<proteinExistence type="predicted"/>
<keyword evidence="3" id="KW-1185">Reference proteome</keyword>
<dbReference type="KEGG" id="cgv:CGLAU_07755"/>
<dbReference type="InterPro" id="IPR041664">
    <property type="entry name" value="AAA_16"/>
</dbReference>
<sequence length="373" mass="40458">MDNPFRPTFGASPRVWAGRDAVLEDFARAVDGAPGNPDRSILISGSRGIGKTVLLTELEDIAKQRGWLVLRASAREDIARVLVESAIPEAIESLDRTTRRKVTGISIAGIGSVSTQVESQEPSKRLTTQLRDLIDRLQGAGVLITIDEIQDVSAEDLTQVAIAYQDLVRDDLPVAVAMAGLTLGINDLLNLPGATFLRRARHYELGPLTLADAEQALAGTAKEGGLEFPSAADAAAFSQGYPYLVQLTGYLAWESAVGMGLDALDNRALEDAMPRAIDRLGTQVHQPALREVPHRQREYLEAMASIALRTPDGVVATAEISEELGISATSLSDTRSKLIDRDLITPAGWGKVEFAQPYLGEYIRDQRRPRRVQ</sequence>
<accession>A0A1Q2HXB5</accession>
<dbReference type="AlphaFoldDB" id="A0A1Q2HXB5"/>
<organism evidence="2 3">
    <name type="scientific">Corynebacterium glaucum</name>
    <dbReference type="NCBI Taxonomy" id="187491"/>
    <lineage>
        <taxon>Bacteria</taxon>
        <taxon>Bacillati</taxon>
        <taxon>Actinomycetota</taxon>
        <taxon>Actinomycetes</taxon>
        <taxon>Mycobacteriales</taxon>
        <taxon>Corynebacteriaceae</taxon>
        <taxon>Corynebacterium</taxon>
    </lineage>
</organism>